<dbReference type="SUPFAM" id="SSF52266">
    <property type="entry name" value="SGNH hydrolase"/>
    <property type="match status" value="1"/>
</dbReference>
<evidence type="ECO:0000313" key="3">
    <source>
        <dbReference type="Proteomes" id="UP000064967"/>
    </source>
</evidence>
<reference evidence="2 3" key="1">
    <citation type="submission" date="2015-08" db="EMBL/GenBank/DDBJ databases">
        <authorList>
            <person name="Babu N.S."/>
            <person name="Beckwith C.J."/>
            <person name="Beseler K.G."/>
            <person name="Brison A."/>
            <person name="Carone J.V."/>
            <person name="Caskin T.P."/>
            <person name="Diamond M."/>
            <person name="Durham M.E."/>
            <person name="Foxe J.M."/>
            <person name="Go M."/>
            <person name="Henderson B.A."/>
            <person name="Jones I.B."/>
            <person name="McGettigan J.A."/>
            <person name="Micheletti S.J."/>
            <person name="Nasrallah M.E."/>
            <person name="Ortiz D."/>
            <person name="Piller C.R."/>
            <person name="Privatt S.R."/>
            <person name="Schneider S.L."/>
            <person name="Sharp S."/>
            <person name="Smith T.C."/>
            <person name="Stanton J.D."/>
            <person name="Ullery H.E."/>
            <person name="Wilson R.J."/>
            <person name="Serrano M.G."/>
            <person name="Buck G."/>
            <person name="Lee V."/>
            <person name="Wang Y."/>
            <person name="Carvalho R."/>
            <person name="Voegtly L."/>
            <person name="Shi R."/>
            <person name="Duckworth R."/>
            <person name="Johnson A."/>
            <person name="Loviza R."/>
            <person name="Walstead R."/>
            <person name="Shah Z."/>
            <person name="Kiflezghi M."/>
            <person name="Wade K."/>
            <person name="Ball S.L."/>
            <person name="Bradley K.W."/>
            <person name="Asai D.J."/>
            <person name="Bowman C.A."/>
            <person name="Russell D.A."/>
            <person name="Pope W.H."/>
            <person name="Jacobs-Sera D."/>
            <person name="Hendrix R.W."/>
            <person name="Hatfull G.F."/>
        </authorList>
    </citation>
    <scope>NUCLEOTIDE SEQUENCE [LARGE SCALE GENOMIC DNA]</scope>
    <source>
        <strain evidence="2 3">DSM 27648</strain>
    </source>
</reference>
<name>A0A0K1PZW8_9BACT</name>
<keyword evidence="1" id="KW-0732">Signal</keyword>
<dbReference type="STRING" id="1391654.AKJ09_05358"/>
<feature type="signal peptide" evidence="1">
    <location>
        <begin position="1"/>
        <end position="18"/>
    </location>
</feature>
<evidence type="ECO:0000313" key="2">
    <source>
        <dbReference type="EMBL" id="AKU98694.1"/>
    </source>
</evidence>
<dbReference type="KEGG" id="llu:AKJ09_05358"/>
<dbReference type="EMBL" id="CP012333">
    <property type="protein sequence ID" value="AKU98694.1"/>
    <property type="molecule type" value="Genomic_DNA"/>
</dbReference>
<protein>
    <recommendedName>
        <fullName evidence="4">SGNH hydrolase-type esterase domain-containing protein</fullName>
    </recommendedName>
</protein>
<organism evidence="2 3">
    <name type="scientific">Labilithrix luteola</name>
    <dbReference type="NCBI Taxonomy" id="1391654"/>
    <lineage>
        <taxon>Bacteria</taxon>
        <taxon>Pseudomonadati</taxon>
        <taxon>Myxococcota</taxon>
        <taxon>Polyangia</taxon>
        <taxon>Polyangiales</taxon>
        <taxon>Labilitrichaceae</taxon>
        <taxon>Labilithrix</taxon>
    </lineage>
</organism>
<dbReference type="AlphaFoldDB" id="A0A0K1PZW8"/>
<keyword evidence="3" id="KW-1185">Reference proteome</keyword>
<gene>
    <name evidence="2" type="ORF">AKJ09_05358</name>
</gene>
<evidence type="ECO:0000256" key="1">
    <source>
        <dbReference type="SAM" id="SignalP"/>
    </source>
</evidence>
<accession>A0A0K1PZW8</accession>
<evidence type="ECO:0008006" key="4">
    <source>
        <dbReference type="Google" id="ProtNLM"/>
    </source>
</evidence>
<sequence>MTVVARFSTALRTVAAAAAVVAAGAVPLRIATSCFAPFEPYPGHTSDYGVARPRAIREALPSIADRPEPVALVLGSSGVARAFVPSVFDAALAGRGKRYVSFNLGQLLFQPETALAMAKDIRRTFEAKHKRVGLAVVGIAEPDINRDAIRAARKAMPDQAFTFASPEVLVDRAHVDPLGALGDGLGLLFFGNVRPSRVGLWIEEAIEARLPACNSGLKQPPEGKEATAALASFCDELRARFPRGVPPWNPATRGGLDFGLPGTRASLERMIALQPSDVSSPPPPAVPPDPFAKAPDNVDENEVRTMIAAVREIAAVSDDVFVLRDIMNPAVLASVPPAQSAQWRAIAARIAREGGARILDFNDGSVTSADFGDRTHLNPLAAERFSALLASRLRPMVQKDHHASR</sequence>
<feature type="chain" id="PRO_5005466904" description="SGNH hydrolase-type esterase domain-containing protein" evidence="1">
    <location>
        <begin position="19"/>
        <end position="405"/>
    </location>
</feature>
<proteinExistence type="predicted"/>
<dbReference type="Proteomes" id="UP000064967">
    <property type="component" value="Chromosome"/>
</dbReference>